<proteinExistence type="predicted"/>
<dbReference type="SUPFAM" id="SSF142906">
    <property type="entry name" value="YjbR-like"/>
    <property type="match status" value="1"/>
</dbReference>
<evidence type="ECO:0000313" key="1">
    <source>
        <dbReference type="EMBL" id="RXI77838.1"/>
    </source>
</evidence>
<dbReference type="Pfam" id="PF04237">
    <property type="entry name" value="YjbR"/>
    <property type="match status" value="1"/>
</dbReference>
<keyword evidence="1" id="KW-0238">DNA-binding</keyword>
<gene>
    <name evidence="1" type="ORF">DXH47_08595</name>
</gene>
<dbReference type="InterPro" id="IPR058532">
    <property type="entry name" value="YjbR/MT2646/Rv2570-like"/>
</dbReference>
<dbReference type="Proteomes" id="UP000290602">
    <property type="component" value="Unassembled WGS sequence"/>
</dbReference>
<keyword evidence="2" id="KW-1185">Reference proteome</keyword>
<name>A0A4Q0VJ51_9LACO</name>
<dbReference type="EMBL" id="QXIL01000018">
    <property type="protein sequence ID" value="RXI77838.1"/>
    <property type="molecule type" value="Genomic_DNA"/>
</dbReference>
<dbReference type="AlphaFoldDB" id="A0A4Q0VJ51"/>
<dbReference type="GO" id="GO:0003677">
    <property type="term" value="F:DNA binding"/>
    <property type="evidence" value="ECO:0007669"/>
    <property type="project" value="UniProtKB-KW"/>
</dbReference>
<organism evidence="1 2">
    <name type="scientific">Levilactobacillus suantsaii</name>
    <dbReference type="NCBI Taxonomy" id="2292255"/>
    <lineage>
        <taxon>Bacteria</taxon>
        <taxon>Bacillati</taxon>
        <taxon>Bacillota</taxon>
        <taxon>Bacilli</taxon>
        <taxon>Lactobacillales</taxon>
        <taxon>Lactobacillaceae</taxon>
        <taxon>Levilactobacillus</taxon>
    </lineage>
</organism>
<sequence>MRHAKTGRIFALVYAQDEHLYVDLKQNLADIEELVALSPAITMGRHFDKQHWITVDVTTLSSKAELVRLVAVSYRLTDD</sequence>
<comment type="caution">
    <text evidence="1">The sequence shown here is derived from an EMBL/GenBank/DDBJ whole genome shotgun (WGS) entry which is preliminary data.</text>
</comment>
<dbReference type="Gene3D" id="3.90.1150.30">
    <property type="match status" value="1"/>
</dbReference>
<dbReference type="InterPro" id="IPR038056">
    <property type="entry name" value="YjbR-like_sf"/>
</dbReference>
<dbReference type="RefSeq" id="WP_129032929.1">
    <property type="nucleotide sequence ID" value="NZ_CP059603.1"/>
</dbReference>
<dbReference type="OrthoDB" id="9789813at2"/>
<reference evidence="1 2" key="1">
    <citation type="submission" date="2018-08" db="EMBL/GenBank/DDBJ databases">
        <title>Lactobacillus suantsai sp. nov., isolated from traditional fermented suan-tsai in Taiwan.</title>
        <authorList>
            <person name="Huang C.-H."/>
        </authorList>
    </citation>
    <scope>NUCLEOTIDE SEQUENCE [LARGE SCALE GENOMIC DNA]</scope>
    <source>
        <strain evidence="1 2">BCRC 12945</strain>
    </source>
</reference>
<evidence type="ECO:0000313" key="2">
    <source>
        <dbReference type="Proteomes" id="UP000290602"/>
    </source>
</evidence>
<accession>A0A4Q0VJ51</accession>
<protein>
    <submittedName>
        <fullName evidence="1">MmcQ/YjbR family DNA-binding protein</fullName>
    </submittedName>
</protein>